<name>A0A4V5PKL5_9BURK</name>
<evidence type="ECO:0000256" key="8">
    <source>
        <dbReference type="ARBA" id="ARBA00023136"/>
    </source>
</evidence>
<feature type="transmembrane region" description="Helical" evidence="9">
    <location>
        <begin position="20"/>
        <end position="41"/>
    </location>
</feature>
<dbReference type="EMBL" id="SWJE01000007">
    <property type="protein sequence ID" value="TKC88440.1"/>
    <property type="molecule type" value="Genomic_DNA"/>
</dbReference>
<evidence type="ECO:0000256" key="9">
    <source>
        <dbReference type="RuleBase" id="RU363032"/>
    </source>
</evidence>
<dbReference type="RefSeq" id="WP_136895803.1">
    <property type="nucleotide sequence ID" value="NZ_SWJE01000007.1"/>
</dbReference>
<dbReference type="GO" id="GO:0006865">
    <property type="term" value="P:amino acid transport"/>
    <property type="evidence" value="ECO:0007669"/>
    <property type="project" value="UniProtKB-KW"/>
</dbReference>
<feature type="transmembrane region" description="Helical" evidence="9">
    <location>
        <begin position="185"/>
        <end position="204"/>
    </location>
</feature>
<evidence type="ECO:0000256" key="4">
    <source>
        <dbReference type="ARBA" id="ARBA00022475"/>
    </source>
</evidence>
<keyword evidence="4" id="KW-1003">Cell membrane</keyword>
<dbReference type="CDD" id="cd06261">
    <property type="entry name" value="TM_PBP2"/>
    <property type="match status" value="1"/>
</dbReference>
<dbReference type="InterPro" id="IPR010065">
    <property type="entry name" value="AA_ABC_transptr_permease_3TM"/>
</dbReference>
<keyword evidence="8 9" id="KW-0472">Membrane</keyword>
<dbReference type="PANTHER" id="PTHR30614:SF0">
    <property type="entry name" value="L-CYSTINE TRANSPORT SYSTEM PERMEASE PROTEIN TCYL"/>
    <property type="match status" value="1"/>
</dbReference>
<organism evidence="11 12">
    <name type="scientific">Trinickia terrae</name>
    <dbReference type="NCBI Taxonomy" id="2571161"/>
    <lineage>
        <taxon>Bacteria</taxon>
        <taxon>Pseudomonadati</taxon>
        <taxon>Pseudomonadota</taxon>
        <taxon>Betaproteobacteria</taxon>
        <taxon>Burkholderiales</taxon>
        <taxon>Burkholderiaceae</taxon>
        <taxon>Trinickia</taxon>
    </lineage>
</organism>
<dbReference type="InterPro" id="IPR035906">
    <property type="entry name" value="MetI-like_sf"/>
</dbReference>
<evidence type="ECO:0000313" key="11">
    <source>
        <dbReference type="EMBL" id="TKC88440.1"/>
    </source>
</evidence>
<gene>
    <name evidence="11" type="ORF">FAZ69_14990</name>
</gene>
<evidence type="ECO:0000256" key="7">
    <source>
        <dbReference type="ARBA" id="ARBA00022989"/>
    </source>
</evidence>
<keyword evidence="7 9" id="KW-1133">Transmembrane helix</keyword>
<evidence type="ECO:0000256" key="1">
    <source>
        <dbReference type="ARBA" id="ARBA00004429"/>
    </source>
</evidence>
<dbReference type="PROSITE" id="PS50928">
    <property type="entry name" value="ABC_TM1"/>
    <property type="match status" value="1"/>
</dbReference>
<keyword evidence="6" id="KW-0029">Amino-acid transport</keyword>
<keyword evidence="5 9" id="KW-0812">Transmembrane</keyword>
<dbReference type="AlphaFoldDB" id="A0A4V5PKL5"/>
<keyword evidence="12" id="KW-1185">Reference proteome</keyword>
<dbReference type="PANTHER" id="PTHR30614">
    <property type="entry name" value="MEMBRANE COMPONENT OF AMINO ACID ABC TRANSPORTER"/>
    <property type="match status" value="1"/>
</dbReference>
<dbReference type="GO" id="GO:0043190">
    <property type="term" value="C:ATP-binding cassette (ABC) transporter complex"/>
    <property type="evidence" value="ECO:0007669"/>
    <property type="project" value="InterPro"/>
</dbReference>
<dbReference type="InterPro" id="IPR000515">
    <property type="entry name" value="MetI-like"/>
</dbReference>
<dbReference type="InterPro" id="IPR043429">
    <property type="entry name" value="ArtM/GltK/GlnP/TcyL/YhdX-like"/>
</dbReference>
<sequence>MHWSNVPAYMPFLLDGAKMTVVITVLSLLVSTPLGLMWAFCTISKISWLIVPVTAMVNAVRALPMLVLLFYIYFVFPDIGIKLTSLQACIAGLGFAYSTYISEIFRSGIESIDQGQLEAARSIGMSTVKAMYRVILPQAFRVALPPYSNTLLMLLKDSAIASTIAVTEVTRQGQLIAFSTFDNTTVYTMVACFYLIMGMPLIRLTKILESRFGRHKRGSKS</sequence>
<proteinExistence type="inferred from homology"/>
<evidence type="ECO:0000256" key="5">
    <source>
        <dbReference type="ARBA" id="ARBA00022692"/>
    </source>
</evidence>
<evidence type="ECO:0000256" key="3">
    <source>
        <dbReference type="ARBA" id="ARBA00022448"/>
    </source>
</evidence>
<accession>A0A4V5PKL5</accession>
<comment type="caution">
    <text evidence="11">The sequence shown here is derived from an EMBL/GenBank/DDBJ whole genome shotgun (WGS) entry which is preliminary data.</text>
</comment>
<keyword evidence="3 9" id="KW-0813">Transport</keyword>
<evidence type="ECO:0000256" key="2">
    <source>
        <dbReference type="ARBA" id="ARBA00010072"/>
    </source>
</evidence>
<evidence type="ECO:0000259" key="10">
    <source>
        <dbReference type="PROSITE" id="PS50928"/>
    </source>
</evidence>
<dbReference type="GO" id="GO:0022857">
    <property type="term" value="F:transmembrane transporter activity"/>
    <property type="evidence" value="ECO:0007669"/>
    <property type="project" value="InterPro"/>
</dbReference>
<comment type="subcellular location">
    <subcellularLocation>
        <location evidence="1">Cell inner membrane</location>
        <topology evidence="1">Multi-pass membrane protein</topology>
    </subcellularLocation>
    <subcellularLocation>
        <location evidence="9">Cell membrane</location>
        <topology evidence="9">Multi-pass membrane protein</topology>
    </subcellularLocation>
</comment>
<reference evidence="11 12" key="1">
    <citation type="submission" date="2019-04" db="EMBL/GenBank/DDBJ databases">
        <title>Trinickia sp. 7GSK02, isolated from subtropical forest soil.</title>
        <authorList>
            <person name="Gao Z.-H."/>
            <person name="Qiu L.-H."/>
        </authorList>
    </citation>
    <scope>NUCLEOTIDE SEQUENCE [LARGE SCALE GENOMIC DNA]</scope>
    <source>
        <strain evidence="11 12">7GSK02</strain>
    </source>
</reference>
<feature type="transmembrane region" description="Helical" evidence="9">
    <location>
        <begin position="48"/>
        <end position="76"/>
    </location>
</feature>
<protein>
    <submittedName>
        <fullName evidence="11">Amino acid ABC transporter permease</fullName>
    </submittedName>
</protein>
<evidence type="ECO:0000313" key="12">
    <source>
        <dbReference type="Proteomes" id="UP000305539"/>
    </source>
</evidence>
<evidence type="ECO:0000256" key="6">
    <source>
        <dbReference type="ARBA" id="ARBA00022970"/>
    </source>
</evidence>
<dbReference type="Gene3D" id="1.10.3720.10">
    <property type="entry name" value="MetI-like"/>
    <property type="match status" value="1"/>
</dbReference>
<comment type="similarity">
    <text evidence="2">Belongs to the binding-protein-dependent transport system permease family. HisMQ subfamily.</text>
</comment>
<dbReference type="Pfam" id="PF00528">
    <property type="entry name" value="BPD_transp_1"/>
    <property type="match status" value="1"/>
</dbReference>
<feature type="domain" description="ABC transmembrane type-1" evidence="10">
    <location>
        <begin position="17"/>
        <end position="208"/>
    </location>
</feature>
<dbReference type="Proteomes" id="UP000305539">
    <property type="component" value="Unassembled WGS sequence"/>
</dbReference>
<dbReference type="NCBIfam" id="TIGR01726">
    <property type="entry name" value="HEQRo_perm_3TM"/>
    <property type="match status" value="1"/>
</dbReference>
<dbReference type="OrthoDB" id="7026155at2"/>
<dbReference type="SUPFAM" id="SSF161098">
    <property type="entry name" value="MetI-like"/>
    <property type="match status" value="1"/>
</dbReference>